<keyword evidence="3" id="KW-1185">Reference proteome</keyword>
<dbReference type="EMBL" id="JANJYI010000001">
    <property type="protein sequence ID" value="KAK2664491.1"/>
    <property type="molecule type" value="Genomic_DNA"/>
</dbReference>
<evidence type="ECO:0000313" key="2">
    <source>
        <dbReference type="EMBL" id="KAK2664491.1"/>
    </source>
</evidence>
<name>A0AAD9XS76_9ROSI</name>
<evidence type="ECO:0000256" key="1">
    <source>
        <dbReference type="SAM" id="MobiDB-lite"/>
    </source>
</evidence>
<accession>A0AAD9XS76</accession>
<feature type="region of interest" description="Disordered" evidence="1">
    <location>
        <begin position="1"/>
        <end position="29"/>
    </location>
</feature>
<protein>
    <submittedName>
        <fullName evidence="2">Uncharacterized protein</fullName>
    </submittedName>
</protein>
<organism evidence="2 3">
    <name type="scientific">Dipteronia dyeriana</name>
    <dbReference type="NCBI Taxonomy" id="168575"/>
    <lineage>
        <taxon>Eukaryota</taxon>
        <taxon>Viridiplantae</taxon>
        <taxon>Streptophyta</taxon>
        <taxon>Embryophyta</taxon>
        <taxon>Tracheophyta</taxon>
        <taxon>Spermatophyta</taxon>
        <taxon>Magnoliopsida</taxon>
        <taxon>eudicotyledons</taxon>
        <taxon>Gunneridae</taxon>
        <taxon>Pentapetalae</taxon>
        <taxon>rosids</taxon>
        <taxon>malvids</taxon>
        <taxon>Sapindales</taxon>
        <taxon>Sapindaceae</taxon>
        <taxon>Hippocastanoideae</taxon>
        <taxon>Acereae</taxon>
        <taxon>Dipteronia</taxon>
    </lineage>
</organism>
<feature type="region of interest" description="Disordered" evidence="1">
    <location>
        <begin position="84"/>
        <end position="118"/>
    </location>
</feature>
<proteinExistence type="predicted"/>
<dbReference type="AlphaFoldDB" id="A0AAD9XS76"/>
<gene>
    <name evidence="2" type="ORF">Ddye_003065</name>
</gene>
<feature type="compositionally biased region" description="Low complexity" evidence="1">
    <location>
        <begin position="92"/>
        <end position="104"/>
    </location>
</feature>
<evidence type="ECO:0000313" key="3">
    <source>
        <dbReference type="Proteomes" id="UP001280121"/>
    </source>
</evidence>
<comment type="caution">
    <text evidence="2">The sequence shown here is derived from an EMBL/GenBank/DDBJ whole genome shotgun (WGS) entry which is preliminary data.</text>
</comment>
<sequence>MVSEREGLASMASFPRSQTEHEEEVEDTGLRSGVVTVITSQRNSTSLQEAQYLLLKHEQRIAQLSASDQLNVSNASANFVTGYIQNDKRNQRGGSSNNNVNGRPGNRGKNRGRGRWNNNNRPVWQVCGKIGHVALNC</sequence>
<dbReference type="Proteomes" id="UP001280121">
    <property type="component" value="Unassembled WGS sequence"/>
</dbReference>
<reference evidence="2" key="1">
    <citation type="journal article" date="2023" name="Plant J.">
        <title>Genome sequences and population genomics provide insights into the demographic history, inbreeding, and mutation load of two 'living fossil' tree species of Dipteronia.</title>
        <authorList>
            <person name="Feng Y."/>
            <person name="Comes H.P."/>
            <person name="Chen J."/>
            <person name="Zhu S."/>
            <person name="Lu R."/>
            <person name="Zhang X."/>
            <person name="Li P."/>
            <person name="Qiu J."/>
            <person name="Olsen K.M."/>
            <person name="Qiu Y."/>
        </authorList>
    </citation>
    <scope>NUCLEOTIDE SEQUENCE</scope>
    <source>
        <strain evidence="2">KIB01</strain>
    </source>
</reference>